<dbReference type="Pfam" id="PF16871">
    <property type="entry name" value="DUF5077"/>
    <property type="match status" value="1"/>
</dbReference>
<dbReference type="InterPro" id="IPR031712">
    <property type="entry name" value="DUF5077"/>
</dbReference>
<organism evidence="2 3">
    <name type="scientific">Athelia psychrophila</name>
    <dbReference type="NCBI Taxonomy" id="1759441"/>
    <lineage>
        <taxon>Eukaryota</taxon>
        <taxon>Fungi</taxon>
        <taxon>Dikarya</taxon>
        <taxon>Basidiomycota</taxon>
        <taxon>Agaricomycotina</taxon>
        <taxon>Agaricomycetes</taxon>
        <taxon>Agaricomycetidae</taxon>
        <taxon>Atheliales</taxon>
        <taxon>Atheliaceae</taxon>
        <taxon>Athelia</taxon>
    </lineage>
</organism>
<proteinExistence type="predicted"/>
<gene>
    <name evidence="2" type="ORF">FIBSPDRAFT_934580</name>
</gene>
<keyword evidence="3" id="KW-1185">Reference proteome</keyword>
<dbReference type="OrthoDB" id="6338748at2759"/>
<name>A0A166F8U5_9AGAM</name>
<dbReference type="InterPro" id="IPR021862">
    <property type="entry name" value="DUF3472"/>
</dbReference>
<dbReference type="Proteomes" id="UP000076532">
    <property type="component" value="Unassembled WGS sequence"/>
</dbReference>
<sequence>MYGTSAGNTFATRRLECPLYRFSHLVHTLELCTQNHHATLWKSFETHAPRGLFSSDRSLVRLGEWEHTGLRKQRGDAEIHFFVRTALVMVWLRRAPVYVTKLTQASITRVKTAFTNVPPPCSRSGTIRPRSTHLQSPLPLKLRSDLVFCLELRALATYSAASTQHQLNINSSSTTMSAKIVALAGNAFITTAPAGAGESIDNPDGLANWNNASTISSTYFRMASAGSVTVGLNAYLAGSTHSSVRVTIHGTAFMVQLAGTTAKTYPVGTVNVAAPGYVKVDMQGLTKDGGYFGDVSGLSVTTTSALEYANDPANYYWSRRGPSVHMGYTVPANSEYFYNEVTVPAGQDVVGSYFMVAGFSAGYSGIQVTETDRRVLFSVWDADDGQKTTLVSKGAGVVTNPFGGEGTGGQAYLVFNWVAGSTYKFITRIRPDGSGSTLYSAWFFAPESNSWRYIATWKRPSTNTYQSGVHSFLENFLDTRGYTGRRVQYGNQWVRNVNGTWSELTAGHFTGDATATNAQRKDYAGGLENGRFYLRNGGFFADYVPLNQNFNRPATGQQPTVNVDTLPTQ</sequence>
<feature type="domain" description="DUF5077" evidence="1">
    <location>
        <begin position="181"/>
        <end position="304"/>
    </location>
</feature>
<evidence type="ECO:0000313" key="2">
    <source>
        <dbReference type="EMBL" id="KZP16553.1"/>
    </source>
</evidence>
<evidence type="ECO:0000313" key="3">
    <source>
        <dbReference type="Proteomes" id="UP000076532"/>
    </source>
</evidence>
<protein>
    <recommendedName>
        <fullName evidence="1">DUF5077 domain-containing protein</fullName>
    </recommendedName>
</protein>
<accession>A0A166F8U5</accession>
<dbReference type="AlphaFoldDB" id="A0A166F8U5"/>
<evidence type="ECO:0000259" key="1">
    <source>
        <dbReference type="Pfam" id="PF16871"/>
    </source>
</evidence>
<dbReference type="Pfam" id="PF11958">
    <property type="entry name" value="DUF3472"/>
    <property type="match status" value="1"/>
</dbReference>
<reference evidence="2 3" key="1">
    <citation type="journal article" date="2016" name="Mol. Biol. Evol.">
        <title>Comparative Genomics of Early-Diverging Mushroom-Forming Fungi Provides Insights into the Origins of Lignocellulose Decay Capabilities.</title>
        <authorList>
            <person name="Nagy L.G."/>
            <person name="Riley R."/>
            <person name="Tritt A."/>
            <person name="Adam C."/>
            <person name="Daum C."/>
            <person name="Floudas D."/>
            <person name="Sun H."/>
            <person name="Yadav J.S."/>
            <person name="Pangilinan J."/>
            <person name="Larsson K.H."/>
            <person name="Matsuura K."/>
            <person name="Barry K."/>
            <person name="Labutti K."/>
            <person name="Kuo R."/>
            <person name="Ohm R.A."/>
            <person name="Bhattacharya S.S."/>
            <person name="Shirouzu T."/>
            <person name="Yoshinaga Y."/>
            <person name="Martin F.M."/>
            <person name="Grigoriev I.V."/>
            <person name="Hibbett D.S."/>
        </authorList>
    </citation>
    <scope>NUCLEOTIDE SEQUENCE [LARGE SCALE GENOMIC DNA]</scope>
    <source>
        <strain evidence="2 3">CBS 109695</strain>
    </source>
</reference>
<dbReference type="EMBL" id="KV417592">
    <property type="protein sequence ID" value="KZP16553.1"/>
    <property type="molecule type" value="Genomic_DNA"/>
</dbReference>